<dbReference type="InterPro" id="IPR022210">
    <property type="entry name" value="TF_GCR1-like"/>
</dbReference>
<dbReference type="InParanoid" id="A0A162UHZ0"/>
<dbReference type="PANTHER" id="PTHR37784">
    <property type="entry name" value="PROTEIN MSN1"/>
    <property type="match status" value="1"/>
</dbReference>
<dbReference type="Pfam" id="PF12550">
    <property type="entry name" value="GCR1_C"/>
    <property type="match status" value="1"/>
</dbReference>
<feature type="region of interest" description="Disordered" evidence="1">
    <location>
        <begin position="85"/>
        <end position="117"/>
    </location>
</feature>
<dbReference type="AlphaFoldDB" id="A0A162UHZ0"/>
<proteinExistence type="predicted"/>
<organism evidence="3 4">
    <name type="scientific">Phycomyces blakesleeanus (strain ATCC 8743b / DSM 1359 / FGSC 10004 / NBRC 33097 / NRRL 1555)</name>
    <dbReference type="NCBI Taxonomy" id="763407"/>
    <lineage>
        <taxon>Eukaryota</taxon>
        <taxon>Fungi</taxon>
        <taxon>Fungi incertae sedis</taxon>
        <taxon>Mucoromycota</taxon>
        <taxon>Mucoromycotina</taxon>
        <taxon>Mucoromycetes</taxon>
        <taxon>Mucorales</taxon>
        <taxon>Phycomycetaceae</taxon>
        <taxon>Phycomyces</taxon>
    </lineage>
</organism>
<sequence length="250" mass="28236">MYKNVGSDLQTRTVGTREDDLAMMRFRAAAPVLYQTFENLQAQIRSESNNMKDLLNQAITNLADISANRAPITINISALSFTMSSGTESGGSGNIQTTQFANTPSQPQEQQGQSTALPPLKYRMNRGVKSVPELWREWHFGLNGGKSVVEMERLQPGWHNQDNTFFARRRRVVTTIKKYARENGLSEEAAMHLAEGRRVLGRKTIDFLGKIKTAYLKTNKSDNKYVSFDEYMSLNSSVLAAPYYFIYTIL</sequence>
<evidence type="ECO:0000259" key="2">
    <source>
        <dbReference type="Pfam" id="PF12550"/>
    </source>
</evidence>
<evidence type="ECO:0000313" key="3">
    <source>
        <dbReference type="EMBL" id="OAD76342.1"/>
    </source>
</evidence>
<dbReference type="EMBL" id="KV440976">
    <property type="protein sequence ID" value="OAD76342.1"/>
    <property type="molecule type" value="Genomic_DNA"/>
</dbReference>
<gene>
    <name evidence="3" type="ORF">PHYBLDRAFT_59880</name>
</gene>
<dbReference type="GO" id="GO:0000981">
    <property type="term" value="F:DNA-binding transcription factor activity, RNA polymerase II-specific"/>
    <property type="evidence" value="ECO:0007669"/>
    <property type="project" value="TreeGrafter"/>
</dbReference>
<dbReference type="InterPro" id="IPR052146">
    <property type="entry name" value="HOT1"/>
</dbReference>
<dbReference type="GO" id="GO:0000978">
    <property type="term" value="F:RNA polymerase II cis-regulatory region sequence-specific DNA binding"/>
    <property type="evidence" value="ECO:0007669"/>
    <property type="project" value="TreeGrafter"/>
</dbReference>
<dbReference type="STRING" id="763407.A0A162UHZ0"/>
<dbReference type="GO" id="GO:0060963">
    <property type="term" value="P:positive regulation of ribosomal protein gene transcription by RNA polymerase II"/>
    <property type="evidence" value="ECO:0007669"/>
    <property type="project" value="TreeGrafter"/>
</dbReference>
<name>A0A162UHZ0_PHYB8</name>
<dbReference type="VEuPathDB" id="FungiDB:PHYBLDRAFT_59880"/>
<dbReference type="GeneID" id="29001478"/>
<protein>
    <recommendedName>
        <fullName evidence="2">Transcription activator GCR1-like domain-containing protein</fullName>
    </recommendedName>
</protein>
<keyword evidence="4" id="KW-1185">Reference proteome</keyword>
<feature type="domain" description="Transcription activator GCR1-like" evidence="2">
    <location>
        <begin position="122"/>
        <end position="198"/>
    </location>
</feature>
<dbReference type="Proteomes" id="UP000077315">
    <property type="component" value="Unassembled WGS sequence"/>
</dbReference>
<evidence type="ECO:0000313" key="4">
    <source>
        <dbReference type="Proteomes" id="UP000077315"/>
    </source>
</evidence>
<evidence type="ECO:0000256" key="1">
    <source>
        <dbReference type="SAM" id="MobiDB-lite"/>
    </source>
</evidence>
<dbReference type="PANTHER" id="PTHR37784:SF4">
    <property type="entry name" value="TRANSCRIPTION FACTOR-LIKE PROTEIN EUC1"/>
    <property type="match status" value="1"/>
</dbReference>
<dbReference type="OrthoDB" id="2287578at2759"/>
<accession>A0A162UHZ0</accession>
<reference evidence="4" key="1">
    <citation type="submission" date="2015-06" db="EMBL/GenBank/DDBJ databases">
        <title>Expansion of signal transduction pathways in fungi by whole-genome duplication.</title>
        <authorList>
            <consortium name="DOE Joint Genome Institute"/>
            <person name="Corrochano L.M."/>
            <person name="Kuo A."/>
            <person name="Marcet-Houben M."/>
            <person name="Polaino S."/>
            <person name="Salamov A."/>
            <person name="Villalobos J.M."/>
            <person name="Alvarez M.I."/>
            <person name="Avalos J."/>
            <person name="Benito E.P."/>
            <person name="Benoit I."/>
            <person name="Burger G."/>
            <person name="Camino L.P."/>
            <person name="Canovas D."/>
            <person name="Cerda-Olmedo E."/>
            <person name="Cheng J.-F."/>
            <person name="Dominguez A."/>
            <person name="Elias M."/>
            <person name="Eslava A.P."/>
            <person name="Glaser F."/>
            <person name="Grimwood J."/>
            <person name="Gutierrez G."/>
            <person name="Heitman J."/>
            <person name="Henrissat B."/>
            <person name="Iturriaga E.A."/>
            <person name="Lang B.F."/>
            <person name="Lavin J.L."/>
            <person name="Lee S."/>
            <person name="Li W."/>
            <person name="Lindquist E."/>
            <person name="Lopez-Garcia S."/>
            <person name="Luque E.M."/>
            <person name="Marcos A.T."/>
            <person name="Martin J."/>
            <person name="McCluskey K."/>
            <person name="Medina H.R."/>
            <person name="Miralles-Duran A."/>
            <person name="Miyazaki A."/>
            <person name="Munoz-Torres E."/>
            <person name="Oguiza J.A."/>
            <person name="Ohm R."/>
            <person name="Olmedo M."/>
            <person name="Orejas M."/>
            <person name="Ortiz-Castellanos L."/>
            <person name="Pisabarro A.G."/>
            <person name="Rodriguez-Romero J."/>
            <person name="Ruiz-Herrera J."/>
            <person name="Ruiz-Vazquez R."/>
            <person name="Sanz C."/>
            <person name="Schackwitz W."/>
            <person name="Schmutz J."/>
            <person name="Shahriari M."/>
            <person name="Shelest E."/>
            <person name="Silva-Franco F."/>
            <person name="Soanes D."/>
            <person name="Syed K."/>
            <person name="Tagua V.G."/>
            <person name="Talbot N.J."/>
            <person name="Thon M."/>
            <person name="De vries R.P."/>
            <person name="Wiebenga A."/>
            <person name="Yadav J.S."/>
            <person name="Braun E.L."/>
            <person name="Baker S."/>
            <person name="Garre V."/>
            <person name="Horwitz B."/>
            <person name="Torres-Martinez S."/>
            <person name="Idnurm A."/>
            <person name="Herrera-Estrella A."/>
            <person name="Gabaldon T."/>
            <person name="Grigoriev I.V."/>
        </authorList>
    </citation>
    <scope>NUCLEOTIDE SEQUENCE [LARGE SCALE GENOMIC DNA]</scope>
    <source>
        <strain evidence="4">NRRL 1555(-)</strain>
    </source>
</reference>
<feature type="compositionally biased region" description="Polar residues" evidence="1">
    <location>
        <begin position="94"/>
        <end position="116"/>
    </location>
</feature>
<dbReference type="RefSeq" id="XP_018294382.1">
    <property type="nucleotide sequence ID" value="XM_018440572.1"/>
</dbReference>